<accession>X1GT58</accession>
<comment type="similarity">
    <text evidence="1">Belongs to the Mu gp47/PBSX XkdT family.</text>
</comment>
<gene>
    <name evidence="4" type="ORF">S03H2_37256</name>
</gene>
<protein>
    <submittedName>
        <fullName evidence="4">Uncharacterized protein</fullName>
    </submittedName>
</protein>
<evidence type="ECO:0000259" key="2">
    <source>
        <dbReference type="Pfam" id="PF26078"/>
    </source>
</evidence>
<evidence type="ECO:0000259" key="3">
    <source>
        <dbReference type="Pfam" id="PF26079"/>
    </source>
</evidence>
<feature type="non-terminal residue" evidence="4">
    <location>
        <position position="1"/>
    </location>
</feature>
<comment type="caution">
    <text evidence="4">The sequence shown here is derived from an EMBL/GenBank/DDBJ whole genome shotgun (WGS) entry which is preliminary data.</text>
</comment>
<evidence type="ECO:0000313" key="4">
    <source>
        <dbReference type="EMBL" id="GAH48035.1"/>
    </source>
</evidence>
<evidence type="ECO:0000256" key="1">
    <source>
        <dbReference type="ARBA" id="ARBA00038087"/>
    </source>
</evidence>
<dbReference type="EMBL" id="BARU01022914">
    <property type="protein sequence ID" value="GAH48035.1"/>
    <property type="molecule type" value="Genomic_DNA"/>
</dbReference>
<dbReference type="Pfam" id="PF26078">
    <property type="entry name" value="Baseplate_J_M"/>
    <property type="match status" value="1"/>
</dbReference>
<name>X1GT58_9ZZZZ</name>
<dbReference type="InterPro" id="IPR058531">
    <property type="entry name" value="Baseplate_J_M"/>
</dbReference>
<dbReference type="AlphaFoldDB" id="X1GT58"/>
<sequence>ESFRSWALEVEGVAEAQAIACWLGPGTVKVYIWSKDETEKLIPGSSDLIEDVQEYIDERKPICTSVTVAQPTGVLSDVFVHLTAAPGYVFATVSENVRNTIISFFNNLDVGEDLILSQLLAAIMAIAGVQDAKIGNPKNNVECSATETIMLGRCSVVSDEGVQQHVVW</sequence>
<proteinExistence type="inferred from homology"/>
<reference evidence="4" key="1">
    <citation type="journal article" date="2014" name="Front. Microbiol.">
        <title>High frequency of phylogenetically diverse reductive dehalogenase-homologous genes in deep subseafloor sedimentary metagenomes.</title>
        <authorList>
            <person name="Kawai M."/>
            <person name="Futagami T."/>
            <person name="Toyoda A."/>
            <person name="Takaki Y."/>
            <person name="Nishi S."/>
            <person name="Hori S."/>
            <person name="Arai W."/>
            <person name="Tsubouchi T."/>
            <person name="Morono Y."/>
            <person name="Uchiyama I."/>
            <person name="Ito T."/>
            <person name="Fujiyama A."/>
            <person name="Inagaki F."/>
            <person name="Takami H."/>
        </authorList>
    </citation>
    <scope>NUCLEOTIDE SEQUENCE</scope>
    <source>
        <strain evidence="4">Expedition CK06-06</strain>
    </source>
</reference>
<feature type="domain" description="Baseplate J-like central" evidence="2">
    <location>
        <begin position="3"/>
        <end position="69"/>
    </location>
</feature>
<dbReference type="Pfam" id="PF26079">
    <property type="entry name" value="Baseplate_J_C"/>
    <property type="match status" value="1"/>
</dbReference>
<organism evidence="4">
    <name type="scientific">marine sediment metagenome</name>
    <dbReference type="NCBI Taxonomy" id="412755"/>
    <lineage>
        <taxon>unclassified sequences</taxon>
        <taxon>metagenomes</taxon>
        <taxon>ecological metagenomes</taxon>
    </lineage>
</organism>
<feature type="domain" description="Baseplate J-like C-terminal" evidence="3">
    <location>
        <begin position="80"/>
        <end position="153"/>
    </location>
</feature>
<dbReference type="InterPro" id="IPR058530">
    <property type="entry name" value="Baseplate_J-like_C"/>
</dbReference>
<dbReference type="PANTHER" id="PTHR37829:SF3">
    <property type="entry name" value="PROTEIN JAYE-RELATED"/>
    <property type="match status" value="1"/>
</dbReference>
<dbReference type="InterPro" id="IPR052399">
    <property type="entry name" value="Phage_Baseplate_Assmbl_Protein"/>
</dbReference>
<dbReference type="PANTHER" id="PTHR37829">
    <property type="entry name" value="PHAGE-LIKE ELEMENT PBSX PROTEIN XKDT"/>
    <property type="match status" value="1"/>
</dbReference>